<dbReference type="Proteomes" id="UP000827976">
    <property type="component" value="Chromosome 16"/>
</dbReference>
<accession>A0ACB7UHX5</accession>
<evidence type="ECO:0000313" key="2">
    <source>
        <dbReference type="Proteomes" id="UP000827976"/>
    </source>
</evidence>
<protein>
    <submittedName>
        <fullName evidence="1">Phosphotransferase system EIIB component mannitol-specific protein</fullName>
    </submittedName>
</protein>
<dbReference type="EMBL" id="CM037026">
    <property type="protein sequence ID" value="KAH7659872.1"/>
    <property type="molecule type" value="Genomic_DNA"/>
</dbReference>
<proteinExistence type="predicted"/>
<name>A0ACB7UHX5_DIOAL</name>
<reference evidence="2" key="1">
    <citation type="journal article" date="2022" name="Nat. Commun.">
        <title>Chromosome evolution and the genetic basis of agronomically important traits in greater yam.</title>
        <authorList>
            <person name="Bredeson J.V."/>
            <person name="Lyons J.B."/>
            <person name="Oniyinde I.O."/>
            <person name="Okereke N.R."/>
            <person name="Kolade O."/>
            <person name="Nnabue I."/>
            <person name="Nwadili C.O."/>
            <person name="Hribova E."/>
            <person name="Parker M."/>
            <person name="Nwogha J."/>
            <person name="Shu S."/>
            <person name="Carlson J."/>
            <person name="Kariba R."/>
            <person name="Muthemba S."/>
            <person name="Knop K."/>
            <person name="Barton G.J."/>
            <person name="Sherwood A.V."/>
            <person name="Lopez-Montes A."/>
            <person name="Asiedu R."/>
            <person name="Jamnadass R."/>
            <person name="Muchugi A."/>
            <person name="Goodstein D."/>
            <person name="Egesi C.N."/>
            <person name="Featherston J."/>
            <person name="Asfaw A."/>
            <person name="Simpson G.G."/>
            <person name="Dolezel J."/>
            <person name="Hendre P.S."/>
            <person name="Van Deynze A."/>
            <person name="Kumar P.L."/>
            <person name="Obidiegwu J.E."/>
            <person name="Bhattacharjee R."/>
            <person name="Rokhsar D.S."/>
        </authorList>
    </citation>
    <scope>NUCLEOTIDE SEQUENCE [LARGE SCALE GENOMIC DNA]</scope>
    <source>
        <strain evidence="2">cv. TDa95/00328</strain>
    </source>
</reference>
<sequence>MYKSRLQELCQQRQLSLPEYTTTRDGPDHCPRFRATVTVDDLSFDSLGPSMNAKEAQNRVAELAFKHLSAITPAPPLMDQIEYKIPYKCELLRLAQTKMLDPPTYDSIREGPPHALQFKAIVTVDGQKFVSPQFFGTLKEAEHSAAKIAIQSWSSGENKVEDPGFYKNLLQELAQKERFSMPKYITISDGASHIPTFSSKVEIKGETFSGESATTKKQAEMNAAKVAWCELKERRVSGPRPSGCEMPEASFASLGSTVEIRDVQLSGSSDSKSLSNAVIGDISDIGQEDESWNIVECNRNSTTIGSTWAVPVVVVDAETFLTDKITENSSQTNIVDAETFLTDKITENNSQTNIVVVETFLTDKITENNSQTNIVDVETFLTDKITENNSQANISLPDSKSKAMTDEELVQNTESEDQTLPCPSQSDFSNHGAASASAPSSEAPLFSGTCSLLSGRVRVYSRKPDMLLPEGAVMLPFSDDAWVAVSLDISGQV</sequence>
<evidence type="ECO:0000313" key="1">
    <source>
        <dbReference type="EMBL" id="KAH7659872.1"/>
    </source>
</evidence>
<comment type="caution">
    <text evidence="1">The sequence shown here is derived from an EMBL/GenBank/DDBJ whole genome shotgun (WGS) entry which is preliminary data.</text>
</comment>
<keyword evidence="2" id="KW-1185">Reference proteome</keyword>
<gene>
    <name evidence="1" type="ORF">IHE45_16G060700</name>
</gene>
<organism evidence="1 2">
    <name type="scientific">Dioscorea alata</name>
    <name type="common">Purple yam</name>
    <dbReference type="NCBI Taxonomy" id="55571"/>
    <lineage>
        <taxon>Eukaryota</taxon>
        <taxon>Viridiplantae</taxon>
        <taxon>Streptophyta</taxon>
        <taxon>Embryophyta</taxon>
        <taxon>Tracheophyta</taxon>
        <taxon>Spermatophyta</taxon>
        <taxon>Magnoliopsida</taxon>
        <taxon>Liliopsida</taxon>
        <taxon>Dioscoreales</taxon>
        <taxon>Dioscoreaceae</taxon>
        <taxon>Dioscorea</taxon>
    </lineage>
</organism>